<sequence length="312" mass="35187">MKRTLFFFILTCVSVAHGDCRDLAAPRAVESPVADQWTLGSLNLWRLRDTVRDSKLDDPISSALLERRLEAIADTVVQSLKAPHLLAVQEVENRELLEALVVRLAKRGWYYRAVLLEGNDPSGMDVGLLYRRPIQVGSVEGLFADDAFQEHALYSRPPLRVSLTAPVSAQLVVVHLRSARDLQAPRVLEKRAKQAERLAMWVQSQTEPVIVAGDFNSSWGTGAFSDSYHRFASAGLFNLWEWIPSAERYSYRYRCRPQAIDHIWISPGLKQRVQRVSVSRGHAGRYRALYGSDGVSPVSDHDALVVYFETEQ</sequence>
<dbReference type="Proteomes" id="UP000029444">
    <property type="component" value="Unassembled WGS sequence"/>
</dbReference>
<feature type="domain" description="Endonuclease/exonuclease/phosphatase" evidence="1">
    <location>
        <begin position="41"/>
        <end position="301"/>
    </location>
</feature>
<dbReference type="AlphaFoldDB" id="A0A095SNV6"/>
<dbReference type="STRING" id="1177154.Y5S_00734"/>
<dbReference type="Pfam" id="PF03372">
    <property type="entry name" value="Exo_endo_phos"/>
    <property type="match status" value="1"/>
</dbReference>
<dbReference type="RefSeq" id="WP_035230481.1">
    <property type="nucleotide sequence ID" value="NZ_ARXV01000002.1"/>
</dbReference>
<gene>
    <name evidence="2" type="ORF">Y5S_00734</name>
</gene>
<dbReference type="SUPFAM" id="SSF56219">
    <property type="entry name" value="DNase I-like"/>
    <property type="match status" value="1"/>
</dbReference>
<evidence type="ECO:0000313" key="2">
    <source>
        <dbReference type="EMBL" id="KGD66262.1"/>
    </source>
</evidence>
<organism evidence="2 3">
    <name type="scientific">Alcanivorax nanhaiticus</name>
    <dbReference type="NCBI Taxonomy" id="1177154"/>
    <lineage>
        <taxon>Bacteria</taxon>
        <taxon>Pseudomonadati</taxon>
        <taxon>Pseudomonadota</taxon>
        <taxon>Gammaproteobacteria</taxon>
        <taxon>Oceanospirillales</taxon>
        <taxon>Alcanivoracaceae</taxon>
        <taxon>Alcanivorax</taxon>
    </lineage>
</organism>
<dbReference type="GO" id="GO:0003824">
    <property type="term" value="F:catalytic activity"/>
    <property type="evidence" value="ECO:0007669"/>
    <property type="project" value="InterPro"/>
</dbReference>
<reference evidence="2 3" key="1">
    <citation type="submission" date="2012-09" db="EMBL/GenBank/DDBJ databases">
        <title>Genome Sequence of alkane-degrading Bacterium Alcanivorax sp. 19-m-6.</title>
        <authorList>
            <person name="Lai Q."/>
            <person name="Shao Z."/>
        </authorList>
    </citation>
    <scope>NUCLEOTIDE SEQUENCE [LARGE SCALE GENOMIC DNA]</scope>
    <source>
        <strain evidence="2 3">19-m-6</strain>
    </source>
</reference>
<dbReference type="InterPro" id="IPR005135">
    <property type="entry name" value="Endo/exonuclease/phosphatase"/>
</dbReference>
<protein>
    <recommendedName>
        <fullName evidence="1">Endonuclease/exonuclease/phosphatase domain-containing protein</fullName>
    </recommendedName>
</protein>
<proteinExistence type="predicted"/>
<accession>A0A095SNV6</accession>
<dbReference type="OrthoDB" id="9800417at2"/>
<dbReference type="PANTHER" id="PTHR42834">
    <property type="entry name" value="ENDONUCLEASE/EXONUCLEASE/PHOSPHATASE FAMILY PROTEIN (AFU_ORTHOLOGUE AFUA_3G09210)"/>
    <property type="match status" value="1"/>
</dbReference>
<evidence type="ECO:0000259" key="1">
    <source>
        <dbReference type="Pfam" id="PF03372"/>
    </source>
</evidence>
<comment type="caution">
    <text evidence="2">The sequence shown here is derived from an EMBL/GenBank/DDBJ whole genome shotgun (WGS) entry which is preliminary data.</text>
</comment>
<dbReference type="EMBL" id="ARXV01000002">
    <property type="protein sequence ID" value="KGD66262.1"/>
    <property type="molecule type" value="Genomic_DNA"/>
</dbReference>
<name>A0A095SNV6_9GAMM</name>
<dbReference type="PANTHER" id="PTHR42834:SF1">
    <property type="entry name" value="ENDONUCLEASE_EXONUCLEASE_PHOSPHATASE FAMILY PROTEIN (AFU_ORTHOLOGUE AFUA_3G09210)"/>
    <property type="match status" value="1"/>
</dbReference>
<evidence type="ECO:0000313" key="3">
    <source>
        <dbReference type="Proteomes" id="UP000029444"/>
    </source>
</evidence>
<dbReference type="InterPro" id="IPR036691">
    <property type="entry name" value="Endo/exonu/phosph_ase_sf"/>
</dbReference>
<dbReference type="eggNOG" id="COG2374">
    <property type="taxonomic scope" value="Bacteria"/>
</dbReference>
<dbReference type="Gene3D" id="3.60.10.10">
    <property type="entry name" value="Endonuclease/exonuclease/phosphatase"/>
    <property type="match status" value="1"/>
</dbReference>
<dbReference type="PATRIC" id="fig|1177154.3.peg.739"/>
<keyword evidence="3" id="KW-1185">Reference proteome</keyword>